<dbReference type="SUPFAM" id="SSF88659">
    <property type="entry name" value="Sigma3 and sigma4 domains of RNA polymerase sigma factors"/>
    <property type="match status" value="1"/>
</dbReference>
<dbReference type="InterPro" id="IPR012759">
    <property type="entry name" value="RNA_pol_sigma_RpoH_proteobac"/>
</dbReference>
<dbReference type="HAMAP" id="MF_00961">
    <property type="entry name" value="Sigma70_RpoH"/>
    <property type="match status" value="1"/>
</dbReference>
<dbReference type="GO" id="GO:0006352">
    <property type="term" value="P:DNA-templated transcription initiation"/>
    <property type="evidence" value="ECO:0007669"/>
    <property type="project" value="UniProtKB-UniRule"/>
</dbReference>
<evidence type="ECO:0000256" key="8">
    <source>
        <dbReference type="NCBIfam" id="TIGR02392"/>
    </source>
</evidence>
<dbReference type="InterPro" id="IPR013324">
    <property type="entry name" value="RNA_pol_sigma_r3/r4-like"/>
</dbReference>
<keyword evidence="4 7" id="KW-0731">Sigma factor</keyword>
<keyword evidence="13" id="KW-1185">Reference proteome</keyword>
<dbReference type="EMBL" id="CP072748">
    <property type="protein sequence ID" value="QTX11353.1"/>
    <property type="molecule type" value="Genomic_DNA"/>
</dbReference>
<dbReference type="PANTHER" id="PTHR30376:SF3">
    <property type="entry name" value="RNA POLYMERASE SIGMA FACTOR RPOH"/>
    <property type="match status" value="1"/>
</dbReference>
<evidence type="ECO:0000313" key="12">
    <source>
        <dbReference type="EMBL" id="QTX11353.1"/>
    </source>
</evidence>
<dbReference type="InterPro" id="IPR007627">
    <property type="entry name" value="RNA_pol_sigma70_r2"/>
</dbReference>
<dbReference type="Gene3D" id="1.20.120.1810">
    <property type="match status" value="1"/>
</dbReference>
<comment type="subcellular location">
    <subcellularLocation>
        <location evidence="7">Cytoplasm</location>
    </subcellularLocation>
</comment>
<evidence type="ECO:0000259" key="10">
    <source>
        <dbReference type="PROSITE" id="PS00716"/>
    </source>
</evidence>
<feature type="DNA-binding region" description="H-T-H motif" evidence="7">
    <location>
        <begin position="256"/>
        <end position="275"/>
    </location>
</feature>
<dbReference type="NCBIfam" id="NF005143">
    <property type="entry name" value="PRK06596.1"/>
    <property type="match status" value="1"/>
</dbReference>
<evidence type="ECO:0000256" key="4">
    <source>
        <dbReference type="ARBA" id="ARBA00023082"/>
    </source>
</evidence>
<evidence type="ECO:0000256" key="5">
    <source>
        <dbReference type="ARBA" id="ARBA00023125"/>
    </source>
</evidence>
<reference evidence="12" key="2">
    <citation type="submission" date="2021-04" db="EMBL/GenBank/DDBJ databases">
        <title>Complete Genome and methylome analysis of Thiothrix fructosivorans ATCC 49748.</title>
        <authorList>
            <person name="Fomenkov A."/>
            <person name="Sun L."/>
            <person name="Vincze T."/>
            <person name="Grabovich M.Y."/>
            <person name="Roberts R.J."/>
        </authorList>
    </citation>
    <scope>NUCLEOTIDE SEQUENCE</scope>
    <source>
        <strain evidence="12">ATCC 49748</strain>
    </source>
</reference>
<feature type="domain" description="RNA polymerase sigma-70" evidence="9">
    <location>
        <begin position="80"/>
        <end position="93"/>
    </location>
</feature>
<proteinExistence type="inferred from homology"/>
<dbReference type="GO" id="GO:0016987">
    <property type="term" value="F:sigma factor activity"/>
    <property type="evidence" value="ECO:0007669"/>
    <property type="project" value="UniProtKB-UniRule"/>
</dbReference>
<evidence type="ECO:0000256" key="2">
    <source>
        <dbReference type="ARBA" id="ARBA00023015"/>
    </source>
</evidence>
<comment type="subunit">
    <text evidence="7">Interacts with the RNA polymerase core enzyme.</text>
</comment>
<dbReference type="Pfam" id="PF04545">
    <property type="entry name" value="Sigma70_r4"/>
    <property type="match status" value="1"/>
</dbReference>
<sequence>MTNALMLRGQTLPVPLGNLESYVHAIHAIPVLETEEERSLAERLKYQGDLEAARQLILHNLRFVVKVARGYSGYGLPLGDLVQEGNVGLMKAVKRFDPDMNVRLISFAVHWIRAEIHEFILRNWKIVKVATTKAQRKLFFNLRSSKKRLGWLNQEEAQSMAADLGVSTAEVLEMEKRMSAHDVAFDLSVDQDDDDTSNFSPSQYLTAESADPAERLEAEEWDAYTRERFQNAMAGLDARSRDILASRWLVEEKATLHELAEKYSVSAERIRQLENAAVNKLRLAVVEAA</sequence>
<comment type="similarity">
    <text evidence="7">Belongs to the sigma-70 factor family. RpoH subfamily.</text>
</comment>
<keyword evidence="5 7" id="KW-0238">DNA-binding</keyword>
<evidence type="ECO:0000259" key="9">
    <source>
        <dbReference type="PROSITE" id="PS00715"/>
    </source>
</evidence>
<evidence type="ECO:0000256" key="7">
    <source>
        <dbReference type="HAMAP-Rule" id="MF_00961"/>
    </source>
</evidence>
<accession>A0A8B0SGV5</accession>
<dbReference type="InterPro" id="IPR013325">
    <property type="entry name" value="RNA_pol_sigma_r2"/>
</dbReference>
<feature type="short sequence motif" description="Interaction with polymerase core subunit RpoC" evidence="7">
    <location>
        <begin position="80"/>
        <end position="83"/>
    </location>
</feature>
<dbReference type="RefSeq" id="WP_207250917.1">
    <property type="nucleotide sequence ID" value="NZ_JAFMPM010000006.1"/>
</dbReference>
<evidence type="ECO:0000313" key="11">
    <source>
        <dbReference type="EMBL" id="MBO0613207.1"/>
    </source>
</evidence>
<feature type="domain" description="RNA polymerase sigma-70" evidence="10">
    <location>
        <begin position="255"/>
        <end position="281"/>
    </location>
</feature>
<dbReference type="NCBIfam" id="TIGR02392">
    <property type="entry name" value="rpoH_proteo"/>
    <property type="match status" value="1"/>
</dbReference>
<keyword evidence="1 7" id="KW-0963">Cytoplasm</keyword>
<dbReference type="InterPro" id="IPR050813">
    <property type="entry name" value="Sigma-70_Factor"/>
</dbReference>
<comment type="function">
    <text evidence="7">Sigma factors are initiation factors that promote the attachment of RNA polymerase to specific initiation sites and are then released. This sigma factor is involved in regulation of expression of heat shock genes.</text>
</comment>
<reference evidence="11 13" key="1">
    <citation type="submission" date="2021-03" db="EMBL/GenBank/DDBJ databases">
        <title>Draft genome and methylome analysis of Thiotrix fructosivoruns ATCC 49748.</title>
        <authorList>
            <person name="Fomenkov A."/>
            <person name="Grabovich M.Y."/>
            <person name="Roberts R.J."/>
        </authorList>
    </citation>
    <scope>NUCLEOTIDE SEQUENCE [LARGE SCALE GENOMIC DNA]</scope>
    <source>
        <strain evidence="11 13">ATCC 49748</strain>
    </source>
</reference>
<dbReference type="Gene3D" id="1.20.140.160">
    <property type="match status" value="1"/>
</dbReference>
<dbReference type="PROSITE" id="PS00715">
    <property type="entry name" value="SIGMA70_1"/>
    <property type="match status" value="1"/>
</dbReference>
<dbReference type="Pfam" id="PF04542">
    <property type="entry name" value="Sigma70_r2"/>
    <property type="match status" value="1"/>
</dbReference>
<keyword evidence="3 7" id="KW-0346">Stress response</keyword>
<dbReference type="GO" id="GO:0009408">
    <property type="term" value="P:response to heat"/>
    <property type="evidence" value="ECO:0007669"/>
    <property type="project" value="UniProtKB-UniRule"/>
</dbReference>
<protein>
    <recommendedName>
        <fullName evidence="7 8">RNA polymerase sigma factor RpoH</fullName>
    </recommendedName>
    <alternativeName>
        <fullName evidence="7">RNA polymerase sigma-32 factor</fullName>
    </alternativeName>
</protein>
<dbReference type="EMBL" id="JAFMPM010000006">
    <property type="protein sequence ID" value="MBO0613207.1"/>
    <property type="molecule type" value="Genomic_DNA"/>
</dbReference>
<dbReference type="GO" id="GO:0003677">
    <property type="term" value="F:DNA binding"/>
    <property type="evidence" value="ECO:0007669"/>
    <property type="project" value="UniProtKB-UniRule"/>
</dbReference>
<dbReference type="PRINTS" id="PR00046">
    <property type="entry name" value="SIGMA70FCT"/>
</dbReference>
<evidence type="ECO:0000256" key="3">
    <source>
        <dbReference type="ARBA" id="ARBA00023016"/>
    </source>
</evidence>
<feature type="region of interest" description="Sigma-70 factor domain-2" evidence="7">
    <location>
        <begin position="56"/>
        <end position="125"/>
    </location>
</feature>
<dbReference type="FunFam" id="1.20.120.1810:FF:000001">
    <property type="entry name" value="RNA polymerase sigma factor RpoH"/>
    <property type="match status" value="1"/>
</dbReference>
<dbReference type="NCBIfam" id="TIGR02937">
    <property type="entry name" value="sigma70-ECF"/>
    <property type="match status" value="1"/>
</dbReference>
<gene>
    <name evidence="7 12" type="primary">rpoH</name>
    <name evidence="12" type="ORF">J1836_003065</name>
    <name evidence="11" type="ORF">J1836_09760</name>
</gene>
<dbReference type="InterPro" id="IPR014284">
    <property type="entry name" value="RNA_pol_sigma-70_dom"/>
</dbReference>
<evidence type="ECO:0000256" key="1">
    <source>
        <dbReference type="ARBA" id="ARBA00022490"/>
    </source>
</evidence>
<dbReference type="PROSITE" id="PS00716">
    <property type="entry name" value="SIGMA70_2"/>
    <property type="match status" value="1"/>
</dbReference>
<evidence type="ECO:0000256" key="6">
    <source>
        <dbReference type="ARBA" id="ARBA00023163"/>
    </source>
</evidence>
<dbReference type="InterPro" id="IPR000943">
    <property type="entry name" value="RNA_pol_sigma70"/>
</dbReference>
<dbReference type="AlphaFoldDB" id="A0A8B0SGV5"/>
<dbReference type="SUPFAM" id="SSF88946">
    <property type="entry name" value="Sigma2 domain of RNA polymerase sigma factors"/>
    <property type="match status" value="1"/>
</dbReference>
<name>A0A8B0SGV5_9GAMM</name>
<keyword evidence="6 7" id="KW-0804">Transcription</keyword>
<evidence type="ECO:0000313" key="13">
    <source>
        <dbReference type="Proteomes" id="UP000664466"/>
    </source>
</evidence>
<organism evidence="12">
    <name type="scientific">Thiothrix fructosivorans</name>
    <dbReference type="NCBI Taxonomy" id="111770"/>
    <lineage>
        <taxon>Bacteria</taxon>
        <taxon>Pseudomonadati</taxon>
        <taxon>Pseudomonadota</taxon>
        <taxon>Gammaproteobacteria</taxon>
        <taxon>Thiotrichales</taxon>
        <taxon>Thiotrichaceae</taxon>
        <taxon>Thiothrix</taxon>
    </lineage>
</organism>
<keyword evidence="2 7" id="KW-0805">Transcription regulation</keyword>
<dbReference type="GO" id="GO:0005737">
    <property type="term" value="C:cytoplasm"/>
    <property type="evidence" value="ECO:0007669"/>
    <property type="project" value="UniProtKB-SubCell"/>
</dbReference>
<dbReference type="Proteomes" id="UP000664466">
    <property type="component" value="Unassembled WGS sequence"/>
</dbReference>
<dbReference type="PANTHER" id="PTHR30376">
    <property type="entry name" value="SIGMA FACTOR RPOH HEAT SHOCK RELATED"/>
    <property type="match status" value="1"/>
</dbReference>
<dbReference type="InterPro" id="IPR007630">
    <property type="entry name" value="RNA_pol_sigma70_r4"/>
</dbReference>
<dbReference type="FunFam" id="1.10.10.10:FF:000285">
    <property type="entry name" value="RNA polymerase sigma factor RpoH"/>
    <property type="match status" value="1"/>
</dbReference>
<comment type="caution">
    <text evidence="7">Lacks conserved residue(s) required for the propagation of feature annotation.</text>
</comment>